<organism evidence="2 3">
    <name type="scientific">Bacillus thuringiensis</name>
    <dbReference type="NCBI Taxonomy" id="1428"/>
    <lineage>
        <taxon>Bacteria</taxon>
        <taxon>Bacillati</taxon>
        <taxon>Bacillota</taxon>
        <taxon>Bacilli</taxon>
        <taxon>Bacillales</taxon>
        <taxon>Bacillaceae</taxon>
        <taxon>Bacillus</taxon>
        <taxon>Bacillus cereus group</taxon>
    </lineage>
</organism>
<comment type="caution">
    <text evidence="2">The sequence shown here is derived from an EMBL/GenBank/DDBJ whole genome shotgun (WGS) entry which is preliminary data.</text>
</comment>
<reference evidence="2 3" key="1">
    <citation type="submission" date="2017-01" db="EMBL/GenBank/DDBJ databases">
        <title>Draft Genome Sequence of Bacillus thuringiensis DNG9.</title>
        <authorList>
            <person name="Rosana A.R."/>
            <person name="Daas M.S."/>
            <person name="Acedo J.Z."/>
            <person name="Case R.J."/>
            <person name="Vederas J.C."/>
            <person name="Nateche F."/>
            <person name="Kebbouche-Gana S."/>
        </authorList>
    </citation>
    <scope>NUCLEOTIDE SEQUENCE [LARGE SCALE GENOMIC DNA]</scope>
    <source>
        <strain evidence="2 3">DNG9</strain>
    </source>
</reference>
<evidence type="ECO:0000313" key="2">
    <source>
        <dbReference type="EMBL" id="OPD46011.1"/>
    </source>
</evidence>
<keyword evidence="1" id="KW-0812">Transmembrane</keyword>
<feature type="transmembrane region" description="Helical" evidence="1">
    <location>
        <begin position="14"/>
        <end position="36"/>
    </location>
</feature>
<evidence type="ECO:0000256" key="1">
    <source>
        <dbReference type="SAM" id="Phobius"/>
    </source>
</evidence>
<evidence type="ECO:0000313" key="3">
    <source>
        <dbReference type="Proteomes" id="UP000190187"/>
    </source>
</evidence>
<accession>A0ABD6R412</accession>
<dbReference type="Proteomes" id="UP000190187">
    <property type="component" value="Unassembled WGS sequence"/>
</dbReference>
<protein>
    <submittedName>
        <fullName evidence="2">Uncharacterized protein</fullName>
    </submittedName>
</protein>
<name>A0ABD6R412_BACTU</name>
<sequence length="50" mass="5897">MLLVGYYFLKEKSIWVLFLMTFLLAGLGTLFINFFFDSLNAWKNKKKGTK</sequence>
<keyword evidence="1" id="KW-0472">Membrane</keyword>
<gene>
    <name evidence="2" type="ORF">BVF97_24110</name>
</gene>
<keyword evidence="1" id="KW-1133">Transmembrane helix</keyword>
<dbReference type="AlphaFoldDB" id="A0ABD6R412"/>
<proteinExistence type="predicted"/>
<dbReference type="EMBL" id="MSTN01000011">
    <property type="protein sequence ID" value="OPD46011.1"/>
    <property type="molecule type" value="Genomic_DNA"/>
</dbReference>